<dbReference type="InterPro" id="IPR043502">
    <property type="entry name" value="DNA/RNA_pol_sf"/>
</dbReference>
<protein>
    <recommendedName>
        <fullName evidence="3">DNA-directed DNA polymerase</fullName>
    </recommendedName>
</protein>
<name>A0A5J4VZ70_9EUKA</name>
<evidence type="ECO:0000313" key="2">
    <source>
        <dbReference type="Proteomes" id="UP000324800"/>
    </source>
</evidence>
<organism evidence="1 2">
    <name type="scientific">Streblomastix strix</name>
    <dbReference type="NCBI Taxonomy" id="222440"/>
    <lineage>
        <taxon>Eukaryota</taxon>
        <taxon>Metamonada</taxon>
        <taxon>Preaxostyla</taxon>
        <taxon>Oxymonadida</taxon>
        <taxon>Streblomastigidae</taxon>
        <taxon>Streblomastix</taxon>
    </lineage>
</organism>
<gene>
    <name evidence="1" type="ORF">EZS28_016928</name>
</gene>
<comment type="caution">
    <text evidence="1">The sequence shown here is derived from an EMBL/GenBank/DDBJ whole genome shotgun (WGS) entry which is preliminary data.</text>
</comment>
<feature type="non-terminal residue" evidence="1">
    <location>
        <position position="523"/>
    </location>
</feature>
<dbReference type="EMBL" id="SNRW01004331">
    <property type="protein sequence ID" value="KAA6387549.1"/>
    <property type="molecule type" value="Genomic_DNA"/>
</dbReference>
<reference evidence="1 2" key="1">
    <citation type="submission" date="2019-03" db="EMBL/GenBank/DDBJ databases">
        <title>Single cell metagenomics reveals metabolic interactions within the superorganism composed of flagellate Streblomastix strix and complex community of Bacteroidetes bacteria on its surface.</title>
        <authorList>
            <person name="Treitli S.C."/>
            <person name="Kolisko M."/>
            <person name="Husnik F."/>
            <person name="Keeling P."/>
            <person name="Hampl V."/>
        </authorList>
    </citation>
    <scope>NUCLEOTIDE SEQUENCE [LARGE SCALE GENOMIC DNA]</scope>
    <source>
        <strain evidence="1">ST1C</strain>
    </source>
</reference>
<dbReference type="SUPFAM" id="SSF56672">
    <property type="entry name" value="DNA/RNA polymerases"/>
    <property type="match status" value="1"/>
</dbReference>
<dbReference type="Proteomes" id="UP000324800">
    <property type="component" value="Unassembled WGS sequence"/>
</dbReference>
<sequence length="523" mass="60728">MVTPLMNLIDKFEQFNIDVLHNISIASCAYATKHYSTYFPSKFNLESDKQTYYSDFDINADYSNPNPNAKPFELTAGYWKNKCYHYKQQDYKAGRETQKNVTADDYSYYKKLFKTSVCSNCSAKFTYDNHPSLDRQDNELPHTKDNCLPACVSCNIAHVNRDPKIASLHIKIRQYAIKNNLPMTLSVERIYKLIRECITGGLAAVFHRENIAGKTHINELTYDEQSNKVISQDNENVVTHVFALDGNSLYPSSYSSVKNENIPYTNHRIYMAGRSRFYSEKPYVIKNCIEQRKDIFVAKVKGYFPKSEDNNLLPLPPIFRNIEIENKEDVIGEYMYSQAQKYSLPMTKKDRKLTTLLDTNGQFMVFNNYYLQLLIDLGFIITDYKSIAAFEKNTAYEPFVRTMMNLRIQAILAGSSKEKFQKLIINAFYGYDTLNTEKFNKLNLLDKADTFIAQHHPNHIGTRNISANTFAVQIKPKTVTCFTSLQSGVFILDNAKYWYLNYICNFMYKCLDRKRFHFVLADT</sequence>
<dbReference type="AlphaFoldDB" id="A0A5J4VZ70"/>
<evidence type="ECO:0008006" key="3">
    <source>
        <dbReference type="Google" id="ProtNLM"/>
    </source>
</evidence>
<accession>A0A5J4VZ70</accession>
<evidence type="ECO:0000313" key="1">
    <source>
        <dbReference type="EMBL" id="KAA6387549.1"/>
    </source>
</evidence>
<proteinExistence type="predicted"/>